<name>A0ABY5RFH5_HALLR</name>
<evidence type="ECO:0000313" key="2">
    <source>
        <dbReference type="Proteomes" id="UP001058330"/>
    </source>
</evidence>
<dbReference type="Proteomes" id="UP001058330">
    <property type="component" value="Chromosome"/>
</dbReference>
<protein>
    <recommendedName>
        <fullName evidence="3">DUF4263 domain-containing protein</fullName>
    </recommendedName>
</protein>
<sequence length="286" mass="33525">MTQSLEFDKIRDFIRLFHYQYSEETLLPEICDVTLFQEKFSERYGTIGNWEFPSRDRGHSGLEYNQIGQRSLTPIEILNSEHPLDIIQSYVRRLRLGERHYILSQLNQKAENNDIETIPFDEPTHVNFQEWCSQVRQPDHLFLPLDTEFHNTVFDWRQRNDYNIDIGEAAEIAISGRSVVKIHWVPLSSGIKHGYLLSSEGLDIVQKWFGDSPDPSGFSYDSQYNILSENRPLMVYIGDEIVEDEEENTEKFREKVDFLYRAVVSELMVESNHAVRLQPTKSLSND</sequence>
<reference evidence="1" key="1">
    <citation type="submission" date="2021-07" db="EMBL/GenBank/DDBJ databases">
        <title>Studies on halocins as antimicrobial molecules from haloarchaea.</title>
        <authorList>
            <person name="Kumar S."/>
            <person name="Khare S.K."/>
        </authorList>
    </citation>
    <scope>NUCLEOTIDE SEQUENCE</scope>
    <source>
        <strain evidence="1">NCIM 5678</strain>
    </source>
</reference>
<gene>
    <name evidence="1" type="ORF">KU306_02530</name>
</gene>
<organism evidence="1 2">
    <name type="scientific">Haloferax larsenii</name>
    <dbReference type="NCBI Taxonomy" id="302484"/>
    <lineage>
        <taxon>Archaea</taxon>
        <taxon>Methanobacteriati</taxon>
        <taxon>Methanobacteriota</taxon>
        <taxon>Stenosarchaea group</taxon>
        <taxon>Halobacteria</taxon>
        <taxon>Halobacteriales</taxon>
        <taxon>Haloferacaceae</taxon>
        <taxon>Haloferax</taxon>
    </lineage>
</organism>
<evidence type="ECO:0008006" key="3">
    <source>
        <dbReference type="Google" id="ProtNLM"/>
    </source>
</evidence>
<dbReference type="EMBL" id="CP078063">
    <property type="protein sequence ID" value="UVE50785.1"/>
    <property type="molecule type" value="Genomic_DNA"/>
</dbReference>
<accession>A0ABY5RFH5</accession>
<keyword evidence="2" id="KW-1185">Reference proteome</keyword>
<dbReference type="GeneID" id="74527735"/>
<evidence type="ECO:0000313" key="1">
    <source>
        <dbReference type="EMBL" id="UVE50785.1"/>
    </source>
</evidence>
<dbReference type="RefSeq" id="WP_258302785.1">
    <property type="nucleotide sequence ID" value="NZ_CP078063.1"/>
</dbReference>
<proteinExistence type="predicted"/>